<dbReference type="Proteomes" id="UP001060085">
    <property type="component" value="Linkage Group LG06"/>
</dbReference>
<evidence type="ECO:0000313" key="1">
    <source>
        <dbReference type="EMBL" id="KAI5657259.1"/>
    </source>
</evidence>
<reference evidence="2" key="1">
    <citation type="journal article" date="2023" name="Nat. Plants">
        <title>Single-cell RNA sequencing provides a high-resolution roadmap for understanding the multicellular compartmentation of specialized metabolism.</title>
        <authorList>
            <person name="Sun S."/>
            <person name="Shen X."/>
            <person name="Li Y."/>
            <person name="Li Y."/>
            <person name="Wang S."/>
            <person name="Li R."/>
            <person name="Zhang H."/>
            <person name="Shen G."/>
            <person name="Guo B."/>
            <person name="Wei J."/>
            <person name="Xu J."/>
            <person name="St-Pierre B."/>
            <person name="Chen S."/>
            <person name="Sun C."/>
        </authorList>
    </citation>
    <scope>NUCLEOTIDE SEQUENCE [LARGE SCALE GENOMIC DNA]</scope>
</reference>
<accession>A0ACC0A9F4</accession>
<proteinExistence type="predicted"/>
<evidence type="ECO:0000313" key="2">
    <source>
        <dbReference type="Proteomes" id="UP001060085"/>
    </source>
</evidence>
<name>A0ACC0A9F4_CATRO</name>
<organism evidence="1 2">
    <name type="scientific">Catharanthus roseus</name>
    <name type="common">Madagascar periwinkle</name>
    <name type="synonym">Vinca rosea</name>
    <dbReference type="NCBI Taxonomy" id="4058"/>
    <lineage>
        <taxon>Eukaryota</taxon>
        <taxon>Viridiplantae</taxon>
        <taxon>Streptophyta</taxon>
        <taxon>Embryophyta</taxon>
        <taxon>Tracheophyta</taxon>
        <taxon>Spermatophyta</taxon>
        <taxon>Magnoliopsida</taxon>
        <taxon>eudicotyledons</taxon>
        <taxon>Gunneridae</taxon>
        <taxon>Pentapetalae</taxon>
        <taxon>asterids</taxon>
        <taxon>lamiids</taxon>
        <taxon>Gentianales</taxon>
        <taxon>Apocynaceae</taxon>
        <taxon>Rauvolfioideae</taxon>
        <taxon>Vinceae</taxon>
        <taxon>Catharanthinae</taxon>
        <taxon>Catharanthus</taxon>
    </lineage>
</organism>
<dbReference type="EMBL" id="CM044706">
    <property type="protein sequence ID" value="KAI5657259.1"/>
    <property type="molecule type" value="Genomic_DNA"/>
</dbReference>
<protein>
    <submittedName>
        <fullName evidence="1">Uncharacterized protein</fullName>
    </submittedName>
</protein>
<sequence>MLGWDGLTRPAQGGERERERERRVGLLFLRLPLLRDLSFTDCLTYSATGASTRLTDVRRCSASTAGLVVAVSATSFDTATVDSPSPACGVKLADKKEEDHFL</sequence>
<keyword evidence="2" id="KW-1185">Reference proteome</keyword>
<comment type="caution">
    <text evidence="1">The sequence shown here is derived from an EMBL/GenBank/DDBJ whole genome shotgun (WGS) entry which is preliminary data.</text>
</comment>
<gene>
    <name evidence="1" type="ORF">M9H77_26052</name>
</gene>